<dbReference type="RefSeq" id="XP_004989853.1">
    <property type="nucleotide sequence ID" value="XM_004989796.1"/>
</dbReference>
<dbReference type="SMART" id="SM00014">
    <property type="entry name" value="acidPPc"/>
    <property type="match status" value="1"/>
</dbReference>
<dbReference type="Gene3D" id="1.20.144.10">
    <property type="entry name" value="Phosphatidic acid phosphatase type 2/haloperoxidase"/>
    <property type="match status" value="1"/>
</dbReference>
<dbReference type="PANTHER" id="PTHR14969">
    <property type="entry name" value="SPHINGOSINE-1-PHOSPHATE PHOSPHOHYDROLASE"/>
    <property type="match status" value="1"/>
</dbReference>
<protein>
    <recommendedName>
        <fullName evidence="1">Phosphatidic acid phosphatase type 2/haloperoxidase domain-containing protein</fullName>
    </recommendedName>
</protein>
<keyword evidence="3" id="KW-1185">Reference proteome</keyword>
<dbReference type="FunCoup" id="F2UM28">
    <property type="interactions" value="758"/>
</dbReference>
<dbReference type="InterPro" id="IPR000326">
    <property type="entry name" value="PAP2/HPO"/>
</dbReference>
<dbReference type="Pfam" id="PF01569">
    <property type="entry name" value="PAP2"/>
    <property type="match status" value="1"/>
</dbReference>
<sequence>MMMNGCCGCCGRAALVKQCLLALNTWTPRLLVGSCLAYMALDRTRYSLLFVAGSLLDVAVGKLVKRVVDEGRPATSKKQTRGMPSTHANSLFYFAVSTHLTLYNAFNNPPSRLLRDAVPALGYVWAASVAYTRVSLTGDHTPPQVVAGAALGTAFALGWHQIALA</sequence>
<dbReference type="GeneID" id="16070408"/>
<gene>
    <name evidence="2" type="ORF">PTSG_09053</name>
</gene>
<dbReference type="InParanoid" id="F2UM28"/>
<evidence type="ECO:0000313" key="3">
    <source>
        <dbReference type="Proteomes" id="UP000007799"/>
    </source>
</evidence>
<dbReference type="PANTHER" id="PTHR14969:SF13">
    <property type="entry name" value="AT30094P"/>
    <property type="match status" value="1"/>
</dbReference>
<name>F2UM28_SALR5</name>
<dbReference type="AlphaFoldDB" id="F2UM28"/>
<dbReference type="OrthoDB" id="302705at2759"/>
<accession>F2UM28</accession>
<dbReference type="STRING" id="946362.F2UM28"/>
<proteinExistence type="predicted"/>
<dbReference type="SUPFAM" id="SSF48317">
    <property type="entry name" value="Acid phosphatase/Vanadium-dependent haloperoxidase"/>
    <property type="match status" value="1"/>
</dbReference>
<dbReference type="UniPathway" id="UPA00378"/>
<organism evidence="3">
    <name type="scientific">Salpingoeca rosetta (strain ATCC 50818 / BSB-021)</name>
    <dbReference type="NCBI Taxonomy" id="946362"/>
    <lineage>
        <taxon>Eukaryota</taxon>
        <taxon>Choanoflagellata</taxon>
        <taxon>Craspedida</taxon>
        <taxon>Salpingoecidae</taxon>
        <taxon>Salpingoeca</taxon>
    </lineage>
</organism>
<dbReference type="KEGG" id="sre:PTSG_09053"/>
<evidence type="ECO:0000259" key="1">
    <source>
        <dbReference type="SMART" id="SM00014"/>
    </source>
</evidence>
<evidence type="ECO:0000313" key="2">
    <source>
        <dbReference type="EMBL" id="EGD78177.1"/>
    </source>
</evidence>
<dbReference type="InterPro" id="IPR036938">
    <property type="entry name" value="PAP2/HPO_sf"/>
</dbReference>
<dbReference type="EMBL" id="GL832981">
    <property type="protein sequence ID" value="EGD78177.1"/>
    <property type="molecule type" value="Genomic_DNA"/>
</dbReference>
<dbReference type="GO" id="GO:0042392">
    <property type="term" value="F:sphingosine-1-phosphate phosphatase activity"/>
    <property type="evidence" value="ECO:0007669"/>
    <property type="project" value="TreeGrafter"/>
</dbReference>
<reference evidence="2" key="1">
    <citation type="submission" date="2009-08" db="EMBL/GenBank/DDBJ databases">
        <title>Annotation of Salpingoeca rosetta.</title>
        <authorList>
            <consortium name="The Broad Institute Genome Sequencing Platform"/>
            <person name="Russ C."/>
            <person name="Cuomo C."/>
            <person name="Burger G."/>
            <person name="Gray M.W."/>
            <person name="Holland P.W.H."/>
            <person name="King N."/>
            <person name="Lang F.B.F."/>
            <person name="Roger A.J."/>
            <person name="Ruiz-Trillo I."/>
            <person name="Young S.K."/>
            <person name="Zeng Q."/>
            <person name="Gargeya S."/>
            <person name="Alvarado L."/>
            <person name="Berlin A."/>
            <person name="Chapman S.B."/>
            <person name="Chen Z."/>
            <person name="Freedman E."/>
            <person name="Gellesch M."/>
            <person name="Goldberg J."/>
            <person name="Griggs A."/>
            <person name="Gujja S."/>
            <person name="Heilman E."/>
            <person name="Heiman D."/>
            <person name="Howarth C."/>
            <person name="Mehta T."/>
            <person name="Neiman D."/>
            <person name="Pearson M."/>
            <person name="Roberts A."/>
            <person name="Saif S."/>
            <person name="Shea T."/>
            <person name="Shenoy N."/>
            <person name="Sisk P."/>
            <person name="Stolte C."/>
            <person name="Sykes S."/>
            <person name="White J."/>
            <person name="Yandava C."/>
            <person name="Haas B."/>
            <person name="Nusbaum C."/>
            <person name="Birren B."/>
        </authorList>
    </citation>
    <scope>NUCLEOTIDE SEQUENCE [LARGE SCALE GENOMIC DNA]</scope>
    <source>
        <strain evidence="2">ATCC 50818</strain>
    </source>
</reference>
<dbReference type="Proteomes" id="UP000007799">
    <property type="component" value="Unassembled WGS sequence"/>
</dbReference>
<feature type="domain" description="Phosphatidic acid phosphatase type 2/haloperoxidase" evidence="1">
    <location>
        <begin position="44"/>
        <end position="160"/>
    </location>
</feature>